<dbReference type="RefSeq" id="WP_006908317.1">
    <property type="nucleotide sequence ID" value="NZ_CAUPDI010000018.1"/>
</dbReference>
<evidence type="ECO:0000313" key="1">
    <source>
        <dbReference type="EMBL" id="MDK7186989.1"/>
    </source>
</evidence>
<name>A0AAJ1Q532_9LACT</name>
<dbReference type="PIRSF" id="PIRSF005087">
    <property type="entry name" value="NrdI"/>
    <property type="match status" value="1"/>
</dbReference>
<dbReference type="Gene3D" id="3.40.50.360">
    <property type="match status" value="1"/>
</dbReference>
<dbReference type="PANTHER" id="PTHR37297">
    <property type="entry name" value="PROTEIN NRDI"/>
    <property type="match status" value="1"/>
</dbReference>
<dbReference type="InterPro" id="IPR029039">
    <property type="entry name" value="Flavoprotein-like_sf"/>
</dbReference>
<proteinExistence type="predicted"/>
<dbReference type="Proteomes" id="UP001229251">
    <property type="component" value="Unassembled WGS sequence"/>
</dbReference>
<dbReference type="InterPro" id="IPR004465">
    <property type="entry name" value="RNR_NrdI"/>
</dbReference>
<dbReference type="SUPFAM" id="SSF52218">
    <property type="entry name" value="Flavoproteins"/>
    <property type="match status" value="1"/>
</dbReference>
<dbReference type="Pfam" id="PF07972">
    <property type="entry name" value="Flavodoxin_NdrI"/>
    <property type="match status" value="1"/>
</dbReference>
<accession>A0AAJ1Q532</accession>
<sequence>MIIFQSVIGNTRAFVQKSGLESLEITPENYDEIKVDQNFILVAPTYDHETTYILDEFMKYQDNYKHCQGVFGGGNRNFMDLFCYTAKNISKYFDVPLLHLFEFQGSQYDVDQLIKEHQDKCQN</sequence>
<reference evidence="1" key="1">
    <citation type="submission" date="2023-05" db="EMBL/GenBank/DDBJ databases">
        <title>Cataloging the Phylogenetic Diversity of Human Bladder Bacteria.</title>
        <authorList>
            <person name="Du J."/>
        </authorList>
    </citation>
    <scope>NUCLEOTIDE SEQUENCE</scope>
    <source>
        <strain evidence="1">UMB1231</strain>
    </source>
</reference>
<dbReference type="NCBIfam" id="TIGR00333">
    <property type="entry name" value="nrdI"/>
    <property type="match status" value="1"/>
</dbReference>
<gene>
    <name evidence="1" type="primary">nrdI</name>
    <name evidence="1" type="ORF">QP433_03250</name>
</gene>
<dbReference type="GO" id="GO:0010181">
    <property type="term" value="F:FMN binding"/>
    <property type="evidence" value="ECO:0007669"/>
    <property type="project" value="InterPro"/>
</dbReference>
<dbReference type="EMBL" id="JASOOE010000004">
    <property type="protein sequence ID" value="MDK7186989.1"/>
    <property type="molecule type" value="Genomic_DNA"/>
</dbReference>
<dbReference type="PANTHER" id="PTHR37297:SF1">
    <property type="entry name" value="PROTEIN NRDI"/>
    <property type="match status" value="1"/>
</dbReference>
<protein>
    <submittedName>
        <fullName evidence="1">Class Ib ribonucleoside-diphosphate reductase assembly flavoprotein NrdI</fullName>
    </submittedName>
</protein>
<organism evidence="1 2">
    <name type="scientific">Facklamia hominis</name>
    <dbReference type="NCBI Taxonomy" id="178214"/>
    <lineage>
        <taxon>Bacteria</taxon>
        <taxon>Bacillati</taxon>
        <taxon>Bacillota</taxon>
        <taxon>Bacilli</taxon>
        <taxon>Lactobacillales</taxon>
        <taxon>Aerococcaceae</taxon>
        <taxon>Facklamia</taxon>
    </lineage>
</organism>
<comment type="caution">
    <text evidence="1">The sequence shown here is derived from an EMBL/GenBank/DDBJ whole genome shotgun (WGS) entry which is preliminary data.</text>
</comment>
<dbReference type="AlphaFoldDB" id="A0AAJ1Q532"/>
<evidence type="ECO:0000313" key="2">
    <source>
        <dbReference type="Proteomes" id="UP001229251"/>
    </source>
</evidence>